<proteinExistence type="inferred from homology"/>
<evidence type="ECO:0000313" key="13">
    <source>
        <dbReference type="EMBL" id="KAB3856495.1"/>
    </source>
</evidence>
<evidence type="ECO:0000256" key="3">
    <source>
        <dbReference type="ARBA" id="ARBA00022452"/>
    </source>
</evidence>
<evidence type="ECO:0000313" key="15">
    <source>
        <dbReference type="EMBL" id="RHH77011.1"/>
    </source>
</evidence>
<dbReference type="NCBIfam" id="TIGR04056">
    <property type="entry name" value="OMP_RagA_SusC"/>
    <property type="match status" value="1"/>
</dbReference>
<comment type="similarity">
    <text evidence="8 9">Belongs to the TonB-dependent receptor family.</text>
</comment>
<evidence type="ECO:0000256" key="8">
    <source>
        <dbReference type="PROSITE-ProRule" id="PRU01360"/>
    </source>
</evidence>
<dbReference type="InterPro" id="IPR023997">
    <property type="entry name" value="TonB-dep_OMP_SusC/RagA_CS"/>
</dbReference>
<feature type="domain" description="TonB-dependent receptor-like beta-barrel" evidence="11">
    <location>
        <begin position="509"/>
        <end position="1011"/>
    </location>
</feature>
<gene>
    <name evidence="15" type="ORF">DW193_13520</name>
    <name evidence="13" type="ORF">GAS29_09980</name>
    <name evidence="14" type="ORF">RVH43_15310</name>
</gene>
<feature type="signal peptide" evidence="10">
    <location>
        <begin position="1"/>
        <end position="36"/>
    </location>
</feature>
<dbReference type="InterPro" id="IPR036942">
    <property type="entry name" value="Beta-barrel_TonB_sf"/>
</dbReference>
<keyword evidence="10" id="KW-0732">Signal</keyword>
<reference evidence="14" key="3">
    <citation type="submission" date="2023-10" db="EMBL/GenBank/DDBJ databases">
        <title>Genome of Potential pathogenic bacteria in Crohn's disease.</title>
        <authorList>
            <person name="Rodriguez-Palacios A."/>
        </authorList>
    </citation>
    <scope>NUCLEOTIDE SEQUENCE</scope>
    <source>
        <strain evidence="14">CavFT-hAR11</strain>
    </source>
</reference>
<dbReference type="FunFam" id="2.60.40.1120:FF:000003">
    <property type="entry name" value="Outer membrane protein Omp121"/>
    <property type="match status" value="1"/>
</dbReference>
<dbReference type="InterPro" id="IPR000531">
    <property type="entry name" value="Beta-barrel_TonB"/>
</dbReference>
<dbReference type="PROSITE" id="PS52016">
    <property type="entry name" value="TONB_DEPENDENT_REC_3"/>
    <property type="match status" value="1"/>
</dbReference>
<dbReference type="InterPro" id="IPR012910">
    <property type="entry name" value="Plug_dom"/>
</dbReference>
<dbReference type="Pfam" id="PF13715">
    <property type="entry name" value="CarbopepD_reg_2"/>
    <property type="match status" value="1"/>
</dbReference>
<dbReference type="Proteomes" id="UP001181239">
    <property type="component" value="Unassembled WGS sequence"/>
</dbReference>
<dbReference type="Gene3D" id="2.40.170.20">
    <property type="entry name" value="TonB-dependent receptor, beta-barrel domain"/>
    <property type="match status" value="1"/>
</dbReference>
<comment type="caution">
    <text evidence="15">The sequence shown here is derived from an EMBL/GenBank/DDBJ whole genome shotgun (WGS) entry which is preliminary data.</text>
</comment>
<keyword evidence="13" id="KW-0675">Receptor</keyword>
<dbReference type="FunFam" id="2.170.130.10:FF:000003">
    <property type="entry name" value="SusC/RagA family TonB-linked outer membrane protein"/>
    <property type="match status" value="1"/>
</dbReference>
<keyword evidence="6 8" id="KW-0472">Membrane</keyword>
<dbReference type="InterPro" id="IPR023996">
    <property type="entry name" value="TonB-dep_OMP_SusC/RagA"/>
</dbReference>
<evidence type="ECO:0000256" key="7">
    <source>
        <dbReference type="ARBA" id="ARBA00023237"/>
    </source>
</evidence>
<dbReference type="EMBL" id="JAWDET010000006">
    <property type="protein sequence ID" value="MDU0241952.1"/>
    <property type="molecule type" value="Genomic_DNA"/>
</dbReference>
<dbReference type="Pfam" id="PF07715">
    <property type="entry name" value="Plug"/>
    <property type="match status" value="1"/>
</dbReference>
<keyword evidence="5 9" id="KW-0798">TonB box</keyword>
<dbReference type="InterPro" id="IPR037066">
    <property type="entry name" value="Plug_dom_sf"/>
</dbReference>
<evidence type="ECO:0000259" key="11">
    <source>
        <dbReference type="Pfam" id="PF00593"/>
    </source>
</evidence>
<evidence type="ECO:0000259" key="12">
    <source>
        <dbReference type="Pfam" id="PF07715"/>
    </source>
</evidence>
<protein>
    <submittedName>
        <fullName evidence="15">SusC/RagA family TonB-linked outer membrane protein</fullName>
    </submittedName>
    <submittedName>
        <fullName evidence="13">TonB-dependent receptor</fullName>
    </submittedName>
</protein>
<evidence type="ECO:0000256" key="6">
    <source>
        <dbReference type="ARBA" id="ARBA00023136"/>
    </source>
</evidence>
<feature type="domain" description="TonB-dependent receptor plug" evidence="12">
    <location>
        <begin position="226"/>
        <end position="331"/>
    </location>
</feature>
<dbReference type="SUPFAM" id="SSF49464">
    <property type="entry name" value="Carboxypeptidase regulatory domain-like"/>
    <property type="match status" value="1"/>
</dbReference>
<dbReference type="Pfam" id="PF00593">
    <property type="entry name" value="TonB_dep_Rec_b-barrel"/>
    <property type="match status" value="1"/>
</dbReference>
<keyword evidence="3 8" id="KW-1134">Transmembrane beta strand</keyword>
<sequence length="1130" mass="125973">MDFNSYKKVISNCNHIVKVGMVSAYALFLGANTALASVTEYMDQKVSLKTQNCTIESVIQQIEKQTDYLFVYDKNDVDVKRTVYVNGSNTDVIELLKGIFANTDIDCKVLGNNITLSKISNVATRIAQQTRQEKKTAKGNVIDSTGEPVIGASVVEQGTTNGTVTDINGNFTLNLSTPNAKIEISFIGYKTQVLAAQSGKLMAVKLVDDTELLDEVVVVGYGSQKKVNMTGAVATIDSKTLASRPISNISQGLQGLAPGVTVTNAGGQPGQDTGKILIRGLGSFNASSPMVLIDGVEGDMNVVDPNDIESISVLKDASSAAIYGSKAANGVILITTKRGQSGKPNLTYSALFGWSKPADLMDRTTSAELAELTNEAEYWDAISQGASPEQAEKRKPYTQEDIRKYAEGSDPYGHPNTDWYDLFYTGSGFMNRHNIGMSGGSEWAKYRASLGYVKQEGIVENASNRQFNVRTNLDLKLTERLKSRINLDFANTLMKEPTDPISWSNGDAYQVFRQVNRISPMVPYKNEDGTYGAIADGNPIAFQDLGSTGDTDKDYLNAFAEFSYDIWDGLKITANGSYNIVNRSYKLYRKDLQYNANKYDGPIRLTKSHTKEIRRQGDILLNYDKTFAQKHTVNALAGFHTELYSYEYDDAYRQDFPSSDVTDMNGGSVVGMRNSGYTRELAMNSVFSRLKYNYRDKYLFEANVRGDGSSRFAEGNRWGWFPSFSGAWRITNEDFVLGTAFNEVVTDMKVRGSWGMLGNQQIGNDYYPYINTYATNAKYPFDNKVSGGAVQTENKIQDISWEKTTTWGAAVDMTLFNELQVTLEYYNRKTTGILMQVNVPNTYGYPGYWDNVGAMRNQGLEVSLAWHKTLGEVQLNFAGNFTYNKNEILSLGNVDVQKDSRTIRMVGKEFNAFYGYKSDGIFQSKEEIANAPKYTMISNDRLIPGDIKLVDINEDGEINPDDKVILSSENPKYTFAFNLGARWKMFDLNLFFQGAAGVSRYFTDEFYGEFNGDSGHPSNHWLGRWTPEKPTNKWPRASKFRTYNLPETTCSDFWLVNTNYLRLKDIQVGFNVPKEWLQAVRLGSARIYYSGTNLLTFSKTPQGIDPEAPAGWGAYYPHVKTHSIGINITL</sequence>
<evidence type="ECO:0000313" key="17">
    <source>
        <dbReference type="Proteomes" id="UP000441522"/>
    </source>
</evidence>
<evidence type="ECO:0000256" key="4">
    <source>
        <dbReference type="ARBA" id="ARBA00022692"/>
    </source>
</evidence>
<reference evidence="15 16" key="1">
    <citation type="submission" date="2018-08" db="EMBL/GenBank/DDBJ databases">
        <title>A genome reference for cultivated species of the human gut microbiota.</title>
        <authorList>
            <person name="Zou Y."/>
            <person name="Xue W."/>
            <person name="Luo G."/>
        </authorList>
    </citation>
    <scope>NUCLEOTIDE SEQUENCE [LARGE SCALE GENOMIC DNA]</scope>
    <source>
        <strain evidence="15 16">AM16-6</strain>
    </source>
</reference>
<dbReference type="NCBIfam" id="TIGR04057">
    <property type="entry name" value="SusC_RagA_signa"/>
    <property type="match status" value="1"/>
</dbReference>
<dbReference type="GO" id="GO:0009279">
    <property type="term" value="C:cell outer membrane"/>
    <property type="evidence" value="ECO:0007669"/>
    <property type="project" value="UniProtKB-SubCell"/>
</dbReference>
<name>A0A174QR64_PHOVU</name>
<dbReference type="EMBL" id="QRKA01000020">
    <property type="protein sequence ID" value="RHH77011.1"/>
    <property type="molecule type" value="Genomic_DNA"/>
</dbReference>
<evidence type="ECO:0000256" key="10">
    <source>
        <dbReference type="SAM" id="SignalP"/>
    </source>
</evidence>
<dbReference type="AlphaFoldDB" id="A0A174QR64"/>
<comment type="subcellular location">
    <subcellularLocation>
        <location evidence="1 8">Cell outer membrane</location>
        <topology evidence="1 8">Multi-pass membrane protein</topology>
    </subcellularLocation>
</comment>
<reference evidence="13 17" key="2">
    <citation type="journal article" date="2019" name="Nat. Med.">
        <title>A library of human gut bacterial isolates paired with longitudinal multiomics data enables mechanistic microbiome research.</title>
        <authorList>
            <person name="Poyet M."/>
            <person name="Groussin M."/>
            <person name="Gibbons S.M."/>
            <person name="Avila-Pacheco J."/>
            <person name="Jiang X."/>
            <person name="Kearney S.M."/>
            <person name="Perrotta A.R."/>
            <person name="Berdy B."/>
            <person name="Zhao S."/>
            <person name="Lieberman T.D."/>
            <person name="Swanson P.K."/>
            <person name="Smith M."/>
            <person name="Roesemann S."/>
            <person name="Alexander J.E."/>
            <person name="Rich S.A."/>
            <person name="Livny J."/>
            <person name="Vlamakis H."/>
            <person name="Clish C."/>
            <person name="Bullock K."/>
            <person name="Deik A."/>
            <person name="Scott J."/>
            <person name="Pierce K.A."/>
            <person name="Xavier R.J."/>
            <person name="Alm E.J."/>
        </authorList>
    </citation>
    <scope>NUCLEOTIDE SEQUENCE [LARGE SCALE GENOMIC DNA]</scope>
    <source>
        <strain evidence="13 17">BIOML-A5</strain>
    </source>
</reference>
<dbReference type="InterPro" id="IPR039426">
    <property type="entry name" value="TonB-dep_rcpt-like"/>
</dbReference>
<dbReference type="Gene3D" id="2.170.130.10">
    <property type="entry name" value="TonB-dependent receptor, plug domain"/>
    <property type="match status" value="1"/>
</dbReference>
<accession>A0A174QR64</accession>
<evidence type="ECO:0000313" key="16">
    <source>
        <dbReference type="Proteomes" id="UP000283713"/>
    </source>
</evidence>
<keyword evidence="2 8" id="KW-0813">Transport</keyword>
<dbReference type="EMBL" id="WCWW01000019">
    <property type="protein sequence ID" value="KAB3856495.1"/>
    <property type="molecule type" value="Genomic_DNA"/>
</dbReference>
<keyword evidence="4 8" id="KW-0812">Transmembrane</keyword>
<evidence type="ECO:0000256" key="5">
    <source>
        <dbReference type="ARBA" id="ARBA00023077"/>
    </source>
</evidence>
<dbReference type="Proteomes" id="UP000283713">
    <property type="component" value="Unassembled WGS sequence"/>
</dbReference>
<dbReference type="Proteomes" id="UP000441522">
    <property type="component" value="Unassembled WGS sequence"/>
</dbReference>
<dbReference type="SUPFAM" id="SSF56935">
    <property type="entry name" value="Porins"/>
    <property type="match status" value="1"/>
</dbReference>
<feature type="chain" id="PRO_5044057320" evidence="10">
    <location>
        <begin position="37"/>
        <end position="1130"/>
    </location>
</feature>
<evidence type="ECO:0000256" key="1">
    <source>
        <dbReference type="ARBA" id="ARBA00004571"/>
    </source>
</evidence>
<evidence type="ECO:0000256" key="9">
    <source>
        <dbReference type="RuleBase" id="RU003357"/>
    </source>
</evidence>
<dbReference type="RefSeq" id="WP_032952307.1">
    <property type="nucleotide sequence ID" value="NZ_CAXSOO010000049.1"/>
</dbReference>
<organism evidence="15 16">
    <name type="scientific">Phocaeicola vulgatus</name>
    <name type="common">Bacteroides vulgatus</name>
    <dbReference type="NCBI Taxonomy" id="821"/>
    <lineage>
        <taxon>Bacteria</taxon>
        <taxon>Pseudomonadati</taxon>
        <taxon>Bacteroidota</taxon>
        <taxon>Bacteroidia</taxon>
        <taxon>Bacteroidales</taxon>
        <taxon>Bacteroidaceae</taxon>
        <taxon>Phocaeicola</taxon>
    </lineage>
</organism>
<dbReference type="Gene3D" id="2.60.40.1120">
    <property type="entry name" value="Carboxypeptidase-like, regulatory domain"/>
    <property type="match status" value="1"/>
</dbReference>
<evidence type="ECO:0000256" key="2">
    <source>
        <dbReference type="ARBA" id="ARBA00022448"/>
    </source>
</evidence>
<evidence type="ECO:0000313" key="14">
    <source>
        <dbReference type="EMBL" id="MDU0241952.1"/>
    </source>
</evidence>
<dbReference type="InterPro" id="IPR008969">
    <property type="entry name" value="CarboxyPept-like_regulatory"/>
</dbReference>
<keyword evidence="7 8" id="KW-0998">Cell outer membrane</keyword>